<dbReference type="HOGENOM" id="CLU_069356_1_4_10"/>
<dbReference type="PROSITE" id="PS50977">
    <property type="entry name" value="HTH_TETR_2"/>
    <property type="match status" value="1"/>
</dbReference>
<dbReference type="PRINTS" id="PR00455">
    <property type="entry name" value="HTHTETR"/>
</dbReference>
<dbReference type="Gene3D" id="1.10.357.10">
    <property type="entry name" value="Tetracycline Repressor, domain 2"/>
    <property type="match status" value="1"/>
</dbReference>
<dbReference type="InterPro" id="IPR041474">
    <property type="entry name" value="NicS_C"/>
</dbReference>
<organism evidence="4 5">
    <name type="scientific">Sphingobacterium spiritivorum ATCC 33300</name>
    <dbReference type="NCBI Taxonomy" id="525372"/>
    <lineage>
        <taxon>Bacteria</taxon>
        <taxon>Pseudomonadati</taxon>
        <taxon>Bacteroidota</taxon>
        <taxon>Sphingobacteriia</taxon>
        <taxon>Sphingobacteriales</taxon>
        <taxon>Sphingobacteriaceae</taxon>
        <taxon>Sphingobacterium</taxon>
    </lineage>
</organism>
<dbReference type="SUPFAM" id="SSF48498">
    <property type="entry name" value="Tetracyclin repressor-like, C-terminal domain"/>
    <property type="match status" value="1"/>
</dbReference>
<sequence>MEINEKQLEILNVAENLFSIKGFDGTSVRDIASEANVNVAMINYYFGSKEGLLDTLINVRVENFKMNGESLKDISSPMEKVDKMIELYVKSMNCNRGLYQVIAVESTIKRKLLLSESFQELKYHNLRVIEEVVQDGVDKGVFQPGNSYIHIHATLMGTFMNFQMNYLFLKSALNMDSEEAYSNYIETELVHYLQKNIKALLTYEN</sequence>
<dbReference type="PANTHER" id="PTHR30328">
    <property type="entry name" value="TRANSCRIPTIONAL REPRESSOR"/>
    <property type="match status" value="1"/>
</dbReference>
<protein>
    <submittedName>
        <fullName evidence="4">Transcriptional regulator, TetR family</fullName>
    </submittedName>
</protein>
<reference evidence="4 5" key="1">
    <citation type="submission" date="2009-01" db="EMBL/GenBank/DDBJ databases">
        <authorList>
            <person name="Qin X."/>
            <person name="Bachman B."/>
            <person name="Battles P."/>
            <person name="Bell A."/>
            <person name="Bess C."/>
            <person name="Bickham C."/>
            <person name="Chaboub L."/>
            <person name="Chen D."/>
            <person name="Coyle M."/>
            <person name="Deiros D.R."/>
            <person name="Dinh H."/>
            <person name="Forbes L."/>
            <person name="Fowler G."/>
            <person name="Francisco L."/>
            <person name="Fu Q."/>
            <person name="Gubbala S."/>
            <person name="Hale W."/>
            <person name="Han Y."/>
            <person name="Hemphill L."/>
            <person name="Highlander S.K."/>
            <person name="Hirani K."/>
            <person name="Hogues M."/>
            <person name="Jackson L."/>
            <person name="Jakkamsetti A."/>
            <person name="Javaid M."/>
            <person name="Jiang H."/>
            <person name="Korchina V."/>
            <person name="Kovar C."/>
            <person name="Lara F."/>
            <person name="Lee S."/>
            <person name="Mata R."/>
            <person name="Mathew T."/>
            <person name="Moen C."/>
            <person name="Morales K."/>
            <person name="Munidasa M."/>
            <person name="Nazareth L."/>
            <person name="Ngo R."/>
            <person name="Nguyen L."/>
            <person name="Okwuonu G."/>
            <person name="Ongeri F."/>
            <person name="Patil S."/>
            <person name="Petrosino J."/>
            <person name="Pham C."/>
            <person name="Pham P."/>
            <person name="Pu L.-L."/>
            <person name="Puazo M."/>
            <person name="Raj R."/>
            <person name="Reid J."/>
            <person name="Rouhana J."/>
            <person name="Saada N."/>
            <person name="Shang Y."/>
            <person name="Simmons D."/>
            <person name="Thornton R."/>
            <person name="Warren J."/>
            <person name="Weissenberger G."/>
            <person name="Zhang J."/>
            <person name="Zhang L."/>
            <person name="Zhou C."/>
            <person name="Zhu D."/>
            <person name="Muzny D."/>
            <person name="Worley K."/>
            <person name="Gibbs R."/>
        </authorList>
    </citation>
    <scope>NUCLEOTIDE SEQUENCE [LARGE SCALE GENOMIC DNA]</scope>
    <source>
        <strain evidence="4 5">ATCC 33300</strain>
    </source>
</reference>
<dbReference type="EMBL" id="ACHB01000052">
    <property type="protein sequence ID" value="EEI92170.1"/>
    <property type="molecule type" value="Genomic_DNA"/>
</dbReference>
<dbReference type="InterPro" id="IPR023772">
    <property type="entry name" value="DNA-bd_HTH_TetR-type_CS"/>
</dbReference>
<proteinExistence type="predicted"/>
<evidence type="ECO:0000256" key="1">
    <source>
        <dbReference type="ARBA" id="ARBA00023125"/>
    </source>
</evidence>
<comment type="caution">
    <text evidence="4">The sequence shown here is derived from an EMBL/GenBank/DDBJ whole genome shotgun (WGS) entry which is preliminary data.</text>
</comment>
<dbReference type="GO" id="GO:0003677">
    <property type="term" value="F:DNA binding"/>
    <property type="evidence" value="ECO:0007669"/>
    <property type="project" value="UniProtKB-UniRule"/>
</dbReference>
<feature type="DNA-binding region" description="H-T-H motif" evidence="2">
    <location>
        <begin position="27"/>
        <end position="46"/>
    </location>
</feature>
<dbReference type="PROSITE" id="PS01081">
    <property type="entry name" value="HTH_TETR_1"/>
    <property type="match status" value="1"/>
</dbReference>
<dbReference type="Proteomes" id="UP000006241">
    <property type="component" value="Unassembled WGS sequence"/>
</dbReference>
<accession>C2FYB7</accession>
<dbReference type="Pfam" id="PF00440">
    <property type="entry name" value="TetR_N"/>
    <property type="match status" value="1"/>
</dbReference>
<dbReference type="InterPro" id="IPR050109">
    <property type="entry name" value="HTH-type_TetR-like_transc_reg"/>
</dbReference>
<dbReference type="SUPFAM" id="SSF46689">
    <property type="entry name" value="Homeodomain-like"/>
    <property type="match status" value="1"/>
</dbReference>
<name>C2FYB7_SPHSI</name>
<gene>
    <name evidence="4" type="ORF">HMPREF0765_2323</name>
</gene>
<keyword evidence="1 2" id="KW-0238">DNA-binding</keyword>
<dbReference type="Pfam" id="PF17938">
    <property type="entry name" value="TetR_C_29"/>
    <property type="match status" value="1"/>
</dbReference>
<feature type="domain" description="HTH tetR-type" evidence="3">
    <location>
        <begin position="4"/>
        <end position="64"/>
    </location>
</feature>
<evidence type="ECO:0000313" key="4">
    <source>
        <dbReference type="EMBL" id="EEI92170.1"/>
    </source>
</evidence>
<evidence type="ECO:0000256" key="2">
    <source>
        <dbReference type="PROSITE-ProRule" id="PRU00335"/>
    </source>
</evidence>
<evidence type="ECO:0000313" key="5">
    <source>
        <dbReference type="Proteomes" id="UP000006241"/>
    </source>
</evidence>
<dbReference type="InterPro" id="IPR001647">
    <property type="entry name" value="HTH_TetR"/>
</dbReference>
<dbReference type="GeneID" id="95427521"/>
<dbReference type="AlphaFoldDB" id="C2FYB7"/>
<evidence type="ECO:0000259" key="3">
    <source>
        <dbReference type="PROSITE" id="PS50977"/>
    </source>
</evidence>
<dbReference type="PANTHER" id="PTHR30328:SF54">
    <property type="entry name" value="HTH-TYPE TRANSCRIPTIONAL REPRESSOR SCO4008"/>
    <property type="match status" value="1"/>
</dbReference>
<dbReference type="InterPro" id="IPR036271">
    <property type="entry name" value="Tet_transcr_reg_TetR-rel_C_sf"/>
</dbReference>
<dbReference type="RefSeq" id="WP_002993751.1">
    <property type="nucleotide sequence ID" value="NZ_GG668633.1"/>
</dbReference>
<dbReference type="InterPro" id="IPR009057">
    <property type="entry name" value="Homeodomain-like_sf"/>
</dbReference>